<dbReference type="OrthoDB" id="6617942at2759"/>
<gene>
    <name evidence="1" type="ORF">AVEN_171123_1</name>
</gene>
<keyword evidence="2" id="KW-1185">Reference proteome</keyword>
<sequence>MLHAALKAGIISSGQSSDITSALIVDKNKIRREKLKVAPNLKQRSTDDDPIKSLYFDGRKDETKTQTGIVREEHISLVAEPNSKYVGHVTPFSGSAYDETSVIFDYITNQIKGGFYEIDELM</sequence>
<name>A0A4Y2M9R6_ARAVE</name>
<organism evidence="1 2">
    <name type="scientific">Araneus ventricosus</name>
    <name type="common">Orbweaver spider</name>
    <name type="synonym">Epeira ventricosa</name>
    <dbReference type="NCBI Taxonomy" id="182803"/>
    <lineage>
        <taxon>Eukaryota</taxon>
        <taxon>Metazoa</taxon>
        <taxon>Ecdysozoa</taxon>
        <taxon>Arthropoda</taxon>
        <taxon>Chelicerata</taxon>
        <taxon>Arachnida</taxon>
        <taxon>Araneae</taxon>
        <taxon>Araneomorphae</taxon>
        <taxon>Entelegynae</taxon>
        <taxon>Araneoidea</taxon>
        <taxon>Araneidae</taxon>
        <taxon>Araneus</taxon>
    </lineage>
</organism>
<evidence type="ECO:0000313" key="1">
    <source>
        <dbReference type="EMBL" id="GBN23841.1"/>
    </source>
</evidence>
<dbReference type="Proteomes" id="UP000499080">
    <property type="component" value="Unassembled WGS sequence"/>
</dbReference>
<proteinExistence type="predicted"/>
<accession>A0A4Y2M9R6</accession>
<protein>
    <submittedName>
        <fullName evidence="1">Uncharacterized protein</fullName>
    </submittedName>
</protein>
<comment type="caution">
    <text evidence="1">The sequence shown here is derived from an EMBL/GenBank/DDBJ whole genome shotgun (WGS) entry which is preliminary data.</text>
</comment>
<evidence type="ECO:0000313" key="2">
    <source>
        <dbReference type="Proteomes" id="UP000499080"/>
    </source>
</evidence>
<reference evidence="1 2" key="1">
    <citation type="journal article" date="2019" name="Sci. Rep.">
        <title>Orb-weaving spider Araneus ventricosus genome elucidates the spidroin gene catalogue.</title>
        <authorList>
            <person name="Kono N."/>
            <person name="Nakamura H."/>
            <person name="Ohtoshi R."/>
            <person name="Moran D.A.P."/>
            <person name="Shinohara A."/>
            <person name="Yoshida Y."/>
            <person name="Fujiwara M."/>
            <person name="Mori M."/>
            <person name="Tomita M."/>
            <person name="Arakawa K."/>
        </authorList>
    </citation>
    <scope>NUCLEOTIDE SEQUENCE [LARGE SCALE GENOMIC DNA]</scope>
</reference>
<dbReference type="EMBL" id="BGPR01007044">
    <property type="protein sequence ID" value="GBN23841.1"/>
    <property type="molecule type" value="Genomic_DNA"/>
</dbReference>
<dbReference type="AlphaFoldDB" id="A0A4Y2M9R6"/>